<comment type="subcellular location">
    <subcellularLocation>
        <location evidence="1">Secreted</location>
    </subcellularLocation>
</comment>
<dbReference type="AlphaFoldDB" id="A0A1H8AGK8"/>
<dbReference type="InterPro" id="IPR018511">
    <property type="entry name" value="Hemolysin-typ_Ca-bd_CS"/>
</dbReference>
<dbReference type="Pfam" id="PF00353">
    <property type="entry name" value="HemolysinCabind"/>
    <property type="match status" value="2"/>
</dbReference>
<protein>
    <submittedName>
        <fullName evidence="3">Hemolysin-type calcium-binding repeat-containing protein</fullName>
    </submittedName>
</protein>
<keyword evidence="4" id="KW-1185">Reference proteome</keyword>
<dbReference type="InterPro" id="IPR001343">
    <property type="entry name" value="Hemolysn_Ca-bd"/>
</dbReference>
<evidence type="ECO:0000256" key="2">
    <source>
        <dbReference type="ARBA" id="ARBA00022525"/>
    </source>
</evidence>
<reference evidence="4" key="1">
    <citation type="submission" date="2016-10" db="EMBL/GenBank/DDBJ databases">
        <authorList>
            <person name="Varghese N."/>
            <person name="Submissions S."/>
        </authorList>
    </citation>
    <scope>NUCLEOTIDE SEQUENCE [LARGE SCALE GENOMIC DNA]</scope>
    <source>
        <strain evidence="4">DSM 26893</strain>
    </source>
</reference>
<evidence type="ECO:0000313" key="4">
    <source>
        <dbReference type="Proteomes" id="UP000199372"/>
    </source>
</evidence>
<dbReference type="PANTHER" id="PTHR38340">
    <property type="entry name" value="S-LAYER PROTEIN"/>
    <property type="match status" value="1"/>
</dbReference>
<dbReference type="RefSeq" id="WP_236736904.1">
    <property type="nucleotide sequence ID" value="NZ_FOCM01000001.1"/>
</dbReference>
<dbReference type="PROSITE" id="PS00330">
    <property type="entry name" value="HEMOLYSIN_CALCIUM"/>
    <property type="match status" value="3"/>
</dbReference>
<gene>
    <name evidence="3" type="ORF">SAMN04488011_101149</name>
</gene>
<dbReference type="GO" id="GO:0005509">
    <property type="term" value="F:calcium ion binding"/>
    <property type="evidence" value="ECO:0007669"/>
    <property type="project" value="InterPro"/>
</dbReference>
<keyword evidence="2" id="KW-0964">Secreted</keyword>
<evidence type="ECO:0000313" key="3">
    <source>
        <dbReference type="EMBL" id="SEM69626.1"/>
    </source>
</evidence>
<organism evidence="3 4">
    <name type="scientific">Palleronia pelagia</name>
    <dbReference type="NCBI Taxonomy" id="387096"/>
    <lineage>
        <taxon>Bacteria</taxon>
        <taxon>Pseudomonadati</taxon>
        <taxon>Pseudomonadota</taxon>
        <taxon>Alphaproteobacteria</taxon>
        <taxon>Rhodobacterales</taxon>
        <taxon>Roseobacteraceae</taxon>
        <taxon>Palleronia</taxon>
    </lineage>
</organism>
<dbReference type="Proteomes" id="UP000199372">
    <property type="component" value="Unassembled WGS sequence"/>
</dbReference>
<sequence>MIMRVTSNDIEVVFLGLRGSGTFELYGATGTGELVPLFRPDSQISGGDQTLGSMGIAQVNLADVQGDLWFTSLETVYSEAGGNRAQGLNVVVHRITHEGILDSGIARFENAQATGYQWSSFWPSAIDWQGNYTLPILDGDLGGRLGVVNGDVYTVSLSGEITQLSNLFRDGGHPDAALAGLGDTLYYIADQQSPLGSDELWRRNADGTNDFVFVDPLGDVRDLDSFGGAVWFTVDYGATSGVSDPGFYRIGSDGVVQAVDLSDAGSLFRLGLILKEQDGRLLLYSTYGDLFEVAPDGGLTQLLQEGELGIIRDVVLFANRIYLAADGPGGSQQLYRLSDNGTVNTVPGIGSLSGDFGVGVFAATEERLYMRGNAVIDDGFGGVEMIGGNLWVMDADETLTRLTGEQSANPDMRGVGALFSHEIDVPEGLFGTVEDDRLVDGEGSSLLEGYAGNDLLIGNAGNDTLRGGDGLDTLVGGDGDDLIEGGETGADLRDNIYGGDGDDTIDGGHGNDELRGDAGNDSIAGGFGADTVIGGAGDDTLTGSAFGDLIFGGDGLDFVNGGFGSDRVNGGAGGDRFFHVGIADHGSDWIQDYNAAEGDVLVYGGSATRDEFQMNVTTTPTAGADDVQEAFVIYRPTGQILWALVDGDGQDAINLSFGGQVFDLTA</sequence>
<proteinExistence type="predicted"/>
<dbReference type="SUPFAM" id="SSF51120">
    <property type="entry name" value="beta-Roll"/>
    <property type="match status" value="2"/>
</dbReference>
<dbReference type="GO" id="GO:0005576">
    <property type="term" value="C:extracellular region"/>
    <property type="evidence" value="ECO:0007669"/>
    <property type="project" value="UniProtKB-SubCell"/>
</dbReference>
<dbReference type="InterPro" id="IPR050557">
    <property type="entry name" value="RTX_toxin/Mannuronan_C5-epim"/>
</dbReference>
<evidence type="ECO:0000256" key="1">
    <source>
        <dbReference type="ARBA" id="ARBA00004613"/>
    </source>
</evidence>
<dbReference type="InterPro" id="IPR011049">
    <property type="entry name" value="Serralysin-like_metalloprot_C"/>
</dbReference>
<dbReference type="EMBL" id="FOCM01000001">
    <property type="protein sequence ID" value="SEM69626.1"/>
    <property type="molecule type" value="Genomic_DNA"/>
</dbReference>
<dbReference type="PANTHER" id="PTHR38340:SF1">
    <property type="entry name" value="S-LAYER PROTEIN"/>
    <property type="match status" value="1"/>
</dbReference>
<accession>A0A1H8AGK8</accession>
<dbReference type="PRINTS" id="PR00313">
    <property type="entry name" value="CABNDNGRPT"/>
</dbReference>
<name>A0A1H8AGK8_9RHOB</name>
<dbReference type="Gene3D" id="2.150.10.10">
    <property type="entry name" value="Serralysin-like metalloprotease, C-terminal"/>
    <property type="match status" value="2"/>
</dbReference>